<comment type="catalytic activity">
    <reaction evidence="3">
        <text>L-threonyl-[protein] + ATP = O-phospho-L-threonyl-[protein] + ADP + H(+)</text>
        <dbReference type="Rhea" id="RHEA:46608"/>
        <dbReference type="Rhea" id="RHEA-COMP:11060"/>
        <dbReference type="Rhea" id="RHEA-COMP:11605"/>
        <dbReference type="ChEBI" id="CHEBI:15378"/>
        <dbReference type="ChEBI" id="CHEBI:30013"/>
        <dbReference type="ChEBI" id="CHEBI:30616"/>
        <dbReference type="ChEBI" id="CHEBI:61977"/>
        <dbReference type="ChEBI" id="CHEBI:456216"/>
        <dbReference type="EC" id="2.7.11.13"/>
    </reaction>
</comment>
<dbReference type="GO" id="GO:0035556">
    <property type="term" value="P:intracellular signal transduction"/>
    <property type="evidence" value="ECO:0007669"/>
    <property type="project" value="TreeGrafter"/>
</dbReference>
<evidence type="ECO:0000256" key="2">
    <source>
        <dbReference type="ARBA" id="ARBA00022833"/>
    </source>
</evidence>
<dbReference type="GO" id="GO:0016020">
    <property type="term" value="C:membrane"/>
    <property type="evidence" value="ECO:0007669"/>
    <property type="project" value="UniProtKB-SubCell"/>
</dbReference>
<dbReference type="PROSITE" id="PS50081">
    <property type="entry name" value="ZF_DAG_PE_2"/>
    <property type="match status" value="1"/>
</dbReference>
<evidence type="ECO:0000256" key="3">
    <source>
        <dbReference type="ARBA" id="ARBA00047272"/>
    </source>
</evidence>
<evidence type="ECO:0000313" key="7">
    <source>
        <dbReference type="Proteomes" id="UP000678393"/>
    </source>
</evidence>
<feature type="domain" description="Phorbol-ester/DAG-type" evidence="5">
    <location>
        <begin position="24"/>
        <end position="74"/>
    </location>
</feature>
<evidence type="ECO:0000256" key="4">
    <source>
        <dbReference type="ARBA" id="ARBA00047470"/>
    </source>
</evidence>
<feature type="non-terminal residue" evidence="6">
    <location>
        <position position="95"/>
    </location>
</feature>
<dbReference type="SMART" id="SM00109">
    <property type="entry name" value="C1"/>
    <property type="match status" value="1"/>
</dbReference>
<name>A0A8S3YFI8_9EUPU</name>
<dbReference type="OrthoDB" id="63267at2759"/>
<proteinExistence type="predicted"/>
<dbReference type="GO" id="GO:0004697">
    <property type="term" value="F:diacylglycerol-dependent serine/threonine kinase activity"/>
    <property type="evidence" value="ECO:0007669"/>
    <property type="project" value="UniProtKB-EC"/>
</dbReference>
<dbReference type="FunFam" id="3.30.60.20:FF:000052">
    <property type="entry name" value="Protein kinase C"/>
    <property type="match status" value="1"/>
</dbReference>
<dbReference type="PANTHER" id="PTHR22968:SF14">
    <property type="entry name" value="PROTEIN KINASE C"/>
    <property type="match status" value="1"/>
</dbReference>
<accession>A0A8S3YFI8</accession>
<dbReference type="Pfam" id="PF00130">
    <property type="entry name" value="C1_1"/>
    <property type="match status" value="1"/>
</dbReference>
<dbReference type="InterPro" id="IPR002219">
    <property type="entry name" value="PKC_DAG/PE"/>
</dbReference>
<protein>
    <recommendedName>
        <fullName evidence="5">Phorbol-ester/DAG-type domain-containing protein</fullName>
    </recommendedName>
</protein>
<evidence type="ECO:0000313" key="6">
    <source>
        <dbReference type="EMBL" id="CAG5115989.1"/>
    </source>
</evidence>
<reference evidence="6" key="1">
    <citation type="submission" date="2021-04" db="EMBL/GenBank/DDBJ databases">
        <authorList>
            <consortium name="Molecular Ecology Group"/>
        </authorList>
    </citation>
    <scope>NUCLEOTIDE SEQUENCE</scope>
</reference>
<dbReference type="PRINTS" id="PR00008">
    <property type="entry name" value="DAGPEDOMAIN"/>
</dbReference>
<dbReference type="EMBL" id="CAJHNH020000194">
    <property type="protein sequence ID" value="CAG5115989.1"/>
    <property type="molecule type" value="Genomic_DNA"/>
</dbReference>
<sequence length="95" mass="10762">LYGHSGFCHQHICDRPRPAPATNLHKFKLHTYSSPTFCDHCGSLLYGLLHQGLKCDSCDMNVHRRCEKNVPLLCGVDHTERRGRIHLKAVVKGTK</sequence>
<dbReference type="Proteomes" id="UP000678393">
    <property type="component" value="Unassembled WGS sequence"/>
</dbReference>
<dbReference type="PROSITE" id="PS00479">
    <property type="entry name" value="ZF_DAG_PE_1"/>
    <property type="match status" value="1"/>
</dbReference>
<dbReference type="GO" id="GO:0008270">
    <property type="term" value="F:zinc ion binding"/>
    <property type="evidence" value="ECO:0007669"/>
    <property type="project" value="UniProtKB-KW"/>
</dbReference>
<gene>
    <name evidence="6" type="ORF">CUNI_LOCUS1547</name>
</gene>
<dbReference type="AlphaFoldDB" id="A0A8S3YFI8"/>
<feature type="non-terminal residue" evidence="6">
    <location>
        <position position="1"/>
    </location>
</feature>
<keyword evidence="7" id="KW-1185">Reference proteome</keyword>
<dbReference type="Gene3D" id="3.30.60.20">
    <property type="match status" value="1"/>
</dbReference>
<dbReference type="InterPro" id="IPR020454">
    <property type="entry name" value="DAG/PE-bd"/>
</dbReference>
<dbReference type="GO" id="GO:0007200">
    <property type="term" value="P:phospholipase C-activating G protein-coupled receptor signaling pathway"/>
    <property type="evidence" value="ECO:0007669"/>
    <property type="project" value="TreeGrafter"/>
</dbReference>
<dbReference type="PANTHER" id="PTHR22968">
    <property type="entry name" value="PROTEIN KINASE C, MU"/>
    <property type="match status" value="1"/>
</dbReference>
<evidence type="ECO:0000256" key="1">
    <source>
        <dbReference type="ARBA" id="ARBA00022723"/>
    </source>
</evidence>
<comment type="catalytic activity">
    <reaction evidence="4">
        <text>L-seryl-[protein] + ATP = O-phospho-L-seryl-[protein] + ADP + H(+)</text>
        <dbReference type="Rhea" id="RHEA:17989"/>
        <dbReference type="Rhea" id="RHEA-COMP:9863"/>
        <dbReference type="Rhea" id="RHEA-COMP:11604"/>
        <dbReference type="ChEBI" id="CHEBI:15378"/>
        <dbReference type="ChEBI" id="CHEBI:29999"/>
        <dbReference type="ChEBI" id="CHEBI:30616"/>
        <dbReference type="ChEBI" id="CHEBI:83421"/>
        <dbReference type="ChEBI" id="CHEBI:456216"/>
        <dbReference type="EC" id="2.7.11.13"/>
    </reaction>
</comment>
<keyword evidence="2" id="KW-0862">Zinc</keyword>
<comment type="caution">
    <text evidence="6">The sequence shown here is derived from an EMBL/GenBank/DDBJ whole genome shotgun (WGS) entry which is preliminary data.</text>
</comment>
<evidence type="ECO:0000259" key="5">
    <source>
        <dbReference type="PROSITE" id="PS50081"/>
    </source>
</evidence>
<dbReference type="SUPFAM" id="SSF57889">
    <property type="entry name" value="Cysteine-rich domain"/>
    <property type="match status" value="1"/>
</dbReference>
<dbReference type="GO" id="GO:0005829">
    <property type="term" value="C:cytosol"/>
    <property type="evidence" value="ECO:0007669"/>
    <property type="project" value="TreeGrafter"/>
</dbReference>
<keyword evidence="1" id="KW-0479">Metal-binding</keyword>
<dbReference type="InterPro" id="IPR046349">
    <property type="entry name" value="C1-like_sf"/>
</dbReference>
<organism evidence="6 7">
    <name type="scientific">Candidula unifasciata</name>
    <dbReference type="NCBI Taxonomy" id="100452"/>
    <lineage>
        <taxon>Eukaryota</taxon>
        <taxon>Metazoa</taxon>
        <taxon>Spiralia</taxon>
        <taxon>Lophotrochozoa</taxon>
        <taxon>Mollusca</taxon>
        <taxon>Gastropoda</taxon>
        <taxon>Heterobranchia</taxon>
        <taxon>Euthyneura</taxon>
        <taxon>Panpulmonata</taxon>
        <taxon>Eupulmonata</taxon>
        <taxon>Stylommatophora</taxon>
        <taxon>Helicina</taxon>
        <taxon>Helicoidea</taxon>
        <taxon>Geomitridae</taxon>
        <taxon>Candidula</taxon>
    </lineage>
</organism>